<dbReference type="Pfam" id="PF13895">
    <property type="entry name" value="Ig_2"/>
    <property type="match status" value="3"/>
</dbReference>
<protein>
    <recommendedName>
        <fullName evidence="1">Ig-like domain-containing protein</fullName>
    </recommendedName>
</protein>
<evidence type="ECO:0000259" key="1">
    <source>
        <dbReference type="PROSITE" id="PS50835"/>
    </source>
</evidence>
<keyword evidence="3" id="KW-1185">Reference proteome</keyword>
<evidence type="ECO:0000313" key="2">
    <source>
        <dbReference type="Ensembl" id="ENSGMOP00000031294.1"/>
    </source>
</evidence>
<dbReference type="InterPro" id="IPR003599">
    <property type="entry name" value="Ig_sub"/>
</dbReference>
<dbReference type="InterPro" id="IPR036179">
    <property type="entry name" value="Ig-like_dom_sf"/>
</dbReference>
<dbReference type="Ensembl" id="ENSGMOT00000059903.1">
    <property type="protein sequence ID" value="ENSGMOP00000031294.1"/>
    <property type="gene ID" value="ENSGMOG00000035950.1"/>
</dbReference>
<reference evidence="2" key="2">
    <citation type="submission" date="2025-09" db="UniProtKB">
        <authorList>
            <consortium name="Ensembl"/>
        </authorList>
    </citation>
    <scope>IDENTIFICATION</scope>
</reference>
<feature type="domain" description="Ig-like" evidence="1">
    <location>
        <begin position="86"/>
        <end position="168"/>
    </location>
</feature>
<organism evidence="2 3">
    <name type="scientific">Gadus morhua</name>
    <name type="common">Atlantic cod</name>
    <dbReference type="NCBI Taxonomy" id="8049"/>
    <lineage>
        <taxon>Eukaryota</taxon>
        <taxon>Metazoa</taxon>
        <taxon>Chordata</taxon>
        <taxon>Craniata</taxon>
        <taxon>Vertebrata</taxon>
        <taxon>Euteleostomi</taxon>
        <taxon>Actinopterygii</taxon>
        <taxon>Neopterygii</taxon>
        <taxon>Teleostei</taxon>
        <taxon>Neoteleostei</taxon>
        <taxon>Acanthomorphata</taxon>
        <taxon>Zeiogadaria</taxon>
        <taxon>Gadariae</taxon>
        <taxon>Gadiformes</taxon>
        <taxon>Gadoidei</taxon>
        <taxon>Gadidae</taxon>
        <taxon>Gadus</taxon>
    </lineage>
</organism>
<dbReference type="Pfam" id="PF13927">
    <property type="entry name" value="Ig_3"/>
    <property type="match status" value="1"/>
</dbReference>
<feature type="domain" description="Ig-like" evidence="1">
    <location>
        <begin position="265"/>
        <end position="348"/>
    </location>
</feature>
<dbReference type="CDD" id="cd00096">
    <property type="entry name" value="Ig"/>
    <property type="match status" value="3"/>
</dbReference>
<dbReference type="OMA" id="CHYDERI"/>
<dbReference type="InterPro" id="IPR007110">
    <property type="entry name" value="Ig-like_dom"/>
</dbReference>
<dbReference type="InterPro" id="IPR003598">
    <property type="entry name" value="Ig_sub2"/>
</dbReference>
<dbReference type="InterPro" id="IPR013783">
    <property type="entry name" value="Ig-like_fold"/>
</dbReference>
<evidence type="ECO:0000313" key="3">
    <source>
        <dbReference type="Proteomes" id="UP000694546"/>
    </source>
</evidence>
<proteinExistence type="predicted"/>
<dbReference type="SMART" id="SM00408">
    <property type="entry name" value="IGc2"/>
    <property type="match status" value="4"/>
</dbReference>
<dbReference type="PROSITE" id="PS50835">
    <property type="entry name" value="IG_LIKE"/>
    <property type="match status" value="4"/>
</dbReference>
<reference evidence="2" key="1">
    <citation type="submission" date="2025-08" db="UniProtKB">
        <authorList>
            <consortium name="Ensembl"/>
        </authorList>
    </citation>
    <scope>IDENTIFICATION</scope>
</reference>
<dbReference type="SMART" id="SM00409">
    <property type="entry name" value="IG"/>
    <property type="match status" value="4"/>
</dbReference>
<dbReference type="Gene3D" id="2.60.40.10">
    <property type="entry name" value="Immunoglobulins"/>
    <property type="match status" value="4"/>
</dbReference>
<dbReference type="SUPFAM" id="SSF48726">
    <property type="entry name" value="Immunoglobulin"/>
    <property type="match status" value="4"/>
</dbReference>
<sequence length="354" mass="39481">SKMKNYLILLSTDAPKTPTVSVRSPPGVIKEGSSVSLTCSSEANPVAKYTWSKVTTGHSPGHTVQGQQLSFHPIQSSHSGQYLYGPKRTFVRPSRPGEIMEGGSVTLSCSSDANPAAKYTWFKDNQPLLWEPRRPYTLDSVSSKDRGTYRCQARNQYGYLGSNSVFINVQCKWKTIIIVTSLARKREDNIKPDIFDRVNSDANPAADYTWFKDNQPLPWEPRRPYTLDPVSSKDRGTYRCQAENQYGYLGSNSVFIDVQYAPKTPSVSVRPPGEIKEGGSVTLSCSSDANPAADYTWFREHGGSVEELGENYTISNITTELGGNYYCEARNAVGLQNSTLILMQRFYSICDWLK</sequence>
<accession>A0A8C5AF51</accession>
<feature type="domain" description="Ig-like" evidence="1">
    <location>
        <begin position="198"/>
        <end position="257"/>
    </location>
</feature>
<name>A0A8C5AF51_GADMO</name>
<dbReference type="AlphaFoldDB" id="A0A8C5AF51"/>
<dbReference type="GeneTree" id="ENSGT01010000222294"/>
<dbReference type="Proteomes" id="UP000694546">
    <property type="component" value="Chromosome 16"/>
</dbReference>
<dbReference type="PANTHER" id="PTHR46013">
    <property type="entry name" value="VASCULAR CELL ADHESION MOLECULE 1"/>
    <property type="match status" value="1"/>
</dbReference>
<feature type="domain" description="Ig-like" evidence="1">
    <location>
        <begin position="18"/>
        <end position="82"/>
    </location>
</feature>
<dbReference type="PANTHER" id="PTHR46013:SF4">
    <property type="entry name" value="B-CELL RECEPTOR CD22-RELATED"/>
    <property type="match status" value="1"/>
</dbReference>